<evidence type="ECO:0000256" key="3">
    <source>
        <dbReference type="ARBA" id="ARBA00022741"/>
    </source>
</evidence>
<evidence type="ECO:0000256" key="9">
    <source>
        <dbReference type="SAM" id="MobiDB-lite"/>
    </source>
</evidence>
<dbReference type="AlphaFoldDB" id="A0A2Z6GA18"/>
<organism evidence="11 12">
    <name type="scientific">Ferriphaselus amnicola</name>
    <dbReference type="NCBI Taxonomy" id="1188319"/>
    <lineage>
        <taxon>Bacteria</taxon>
        <taxon>Pseudomonadati</taxon>
        <taxon>Pseudomonadota</taxon>
        <taxon>Betaproteobacteria</taxon>
        <taxon>Nitrosomonadales</taxon>
        <taxon>Gallionellaceae</taxon>
        <taxon>Ferriphaselus</taxon>
    </lineage>
</organism>
<keyword evidence="12" id="KW-1185">Reference proteome</keyword>
<dbReference type="OrthoDB" id="9807503at2"/>
<dbReference type="GO" id="GO:0008270">
    <property type="term" value="F:zinc ion binding"/>
    <property type="evidence" value="ECO:0007669"/>
    <property type="project" value="UniProtKB-UniRule"/>
</dbReference>
<protein>
    <recommendedName>
        <fullName evidence="7">Glutamyl-Q tRNA(Asp) synthetase</fullName>
        <shortName evidence="7">Glu-Q-RSs</shortName>
        <ecNumber evidence="7">6.1.1.-</ecNumber>
    </recommendedName>
</protein>
<feature type="binding site" evidence="7">
    <location>
        <position position="241"/>
    </location>
    <ligand>
        <name>L-glutamate</name>
        <dbReference type="ChEBI" id="CHEBI:29985"/>
    </ligand>
</feature>
<feature type="binding site" evidence="7">
    <location>
        <position position="104"/>
    </location>
    <ligand>
        <name>Zn(2+)</name>
        <dbReference type="ChEBI" id="CHEBI:29105"/>
    </ligand>
</feature>
<keyword evidence="2 7" id="KW-0479">Metal-binding</keyword>
<keyword evidence="6 7" id="KW-0030">Aminoacyl-tRNA synthetase</keyword>
<feature type="binding site" evidence="7">
    <location>
        <position position="102"/>
    </location>
    <ligand>
        <name>Zn(2+)</name>
        <dbReference type="ChEBI" id="CHEBI:29105"/>
    </ligand>
</feature>
<feature type="compositionally biased region" description="Polar residues" evidence="9">
    <location>
        <begin position="137"/>
        <end position="147"/>
    </location>
</feature>
<proteinExistence type="inferred from homology"/>
<dbReference type="Pfam" id="PF00749">
    <property type="entry name" value="tRNA-synt_1c"/>
    <property type="match status" value="2"/>
</dbReference>
<dbReference type="GO" id="GO:0005524">
    <property type="term" value="F:ATP binding"/>
    <property type="evidence" value="ECO:0007669"/>
    <property type="project" value="UniProtKB-KW"/>
</dbReference>
<evidence type="ECO:0000256" key="5">
    <source>
        <dbReference type="ARBA" id="ARBA00022840"/>
    </source>
</evidence>
<accession>A0A2Z6GA18</accession>
<keyword evidence="1 7" id="KW-0436">Ligase</keyword>
<evidence type="ECO:0000256" key="1">
    <source>
        <dbReference type="ARBA" id="ARBA00022598"/>
    </source>
</evidence>
<dbReference type="PANTHER" id="PTHR43311">
    <property type="entry name" value="GLUTAMATE--TRNA LIGASE"/>
    <property type="match status" value="1"/>
</dbReference>
<dbReference type="Gene3D" id="3.40.50.620">
    <property type="entry name" value="HUPs"/>
    <property type="match status" value="2"/>
</dbReference>
<comment type="similarity">
    <text evidence="7">Belongs to the class-I aminoacyl-tRNA synthetase family. GluQ subfamily.</text>
</comment>
<evidence type="ECO:0000256" key="4">
    <source>
        <dbReference type="ARBA" id="ARBA00022833"/>
    </source>
</evidence>
<dbReference type="NCBIfam" id="TIGR03838">
    <property type="entry name" value="queuosine_YadB"/>
    <property type="match status" value="1"/>
</dbReference>
<dbReference type="RefSeq" id="WP_062626811.1">
    <property type="nucleotide sequence ID" value="NZ_AP018738.1"/>
</dbReference>
<dbReference type="PRINTS" id="PR00987">
    <property type="entry name" value="TRNASYNTHGLU"/>
</dbReference>
<comment type="cofactor">
    <cofactor evidence="7">
        <name>Zn(2+)</name>
        <dbReference type="ChEBI" id="CHEBI:29105"/>
    </cofactor>
    <text evidence="7">Binds 1 zinc ion per subunit.</text>
</comment>
<feature type="binding site" evidence="7">
    <location>
        <position position="122"/>
    </location>
    <ligand>
        <name>Zn(2+)</name>
        <dbReference type="ChEBI" id="CHEBI:29105"/>
    </ligand>
</feature>
<dbReference type="HAMAP" id="MF_01428">
    <property type="entry name" value="Glu_Q_tRNA_synth"/>
    <property type="match status" value="1"/>
</dbReference>
<evidence type="ECO:0000256" key="6">
    <source>
        <dbReference type="ARBA" id="ARBA00023146"/>
    </source>
</evidence>
<feature type="binding site" evidence="7">
    <location>
        <position position="300"/>
    </location>
    <ligand>
        <name>ATP</name>
        <dbReference type="ChEBI" id="CHEBI:30616"/>
    </ligand>
</feature>
<dbReference type="EMBL" id="AP018738">
    <property type="protein sequence ID" value="BBE50327.1"/>
    <property type="molecule type" value="Genomic_DNA"/>
</dbReference>
<dbReference type="GO" id="GO:0005829">
    <property type="term" value="C:cytosol"/>
    <property type="evidence" value="ECO:0007669"/>
    <property type="project" value="TreeGrafter"/>
</dbReference>
<evidence type="ECO:0000313" key="12">
    <source>
        <dbReference type="Proteomes" id="UP000033070"/>
    </source>
</evidence>
<name>A0A2Z6GA18_9PROT</name>
<dbReference type="InterPro" id="IPR000924">
    <property type="entry name" value="Glu/Gln-tRNA-synth"/>
</dbReference>
<evidence type="ECO:0000256" key="7">
    <source>
        <dbReference type="HAMAP-Rule" id="MF_01428"/>
    </source>
</evidence>
<feature type="binding site" evidence="7">
    <location>
        <position position="259"/>
    </location>
    <ligand>
        <name>L-glutamate</name>
        <dbReference type="ChEBI" id="CHEBI:29985"/>
    </ligand>
</feature>
<dbReference type="SUPFAM" id="SSF52374">
    <property type="entry name" value="Nucleotidylyl transferase"/>
    <property type="match status" value="1"/>
</dbReference>
<keyword evidence="8" id="KW-0648">Protein biosynthesis</keyword>
<feature type="binding site" evidence="7">
    <location>
        <begin position="10"/>
        <end position="14"/>
    </location>
    <ligand>
        <name>L-glutamate</name>
        <dbReference type="ChEBI" id="CHEBI:29985"/>
    </ligand>
</feature>
<feature type="domain" description="Glutamyl/glutaminyl-tRNA synthetase class Ib catalytic" evidence="10">
    <location>
        <begin position="210"/>
        <end position="308"/>
    </location>
</feature>
<feature type="region of interest" description="Disordered" evidence="9">
    <location>
        <begin position="128"/>
        <end position="164"/>
    </location>
</feature>
<dbReference type="InterPro" id="IPR014729">
    <property type="entry name" value="Rossmann-like_a/b/a_fold"/>
</dbReference>
<keyword evidence="5 7" id="KW-0067">ATP-binding</keyword>
<evidence type="ECO:0000256" key="8">
    <source>
        <dbReference type="RuleBase" id="RU363037"/>
    </source>
</evidence>
<dbReference type="InterPro" id="IPR020058">
    <property type="entry name" value="Glu/Gln-tRNA-synth_Ib_cat-dom"/>
</dbReference>
<evidence type="ECO:0000256" key="2">
    <source>
        <dbReference type="ARBA" id="ARBA00022723"/>
    </source>
</evidence>
<dbReference type="GO" id="GO:0006400">
    <property type="term" value="P:tRNA modification"/>
    <property type="evidence" value="ECO:0007669"/>
    <property type="project" value="InterPro"/>
</dbReference>
<feature type="binding site" evidence="7">
    <location>
        <position position="46"/>
    </location>
    <ligand>
        <name>L-glutamate</name>
        <dbReference type="ChEBI" id="CHEBI:29985"/>
    </ligand>
</feature>
<dbReference type="PANTHER" id="PTHR43311:SF1">
    <property type="entry name" value="GLUTAMYL-Q TRNA(ASP) SYNTHETASE"/>
    <property type="match status" value="1"/>
</dbReference>
<comment type="function">
    <text evidence="7">Catalyzes the tRNA-independent activation of glutamate in presence of ATP and the subsequent transfer of glutamate onto a tRNA(Asp). Glutamate is transferred on the 2-amino-5-(4,5-dihydroxy-2-cyclopenten-1-yl) moiety of the queuosine in the wobble position of the QUC anticodon.</text>
</comment>
<evidence type="ECO:0000259" key="10">
    <source>
        <dbReference type="Pfam" id="PF00749"/>
    </source>
</evidence>
<keyword evidence="4 7" id="KW-0862">Zinc</keyword>
<feature type="short sequence motif" description="'KMSKS' region" evidence="7">
    <location>
        <begin position="297"/>
        <end position="301"/>
    </location>
</feature>
<gene>
    <name evidence="7" type="primary">gluQ</name>
    <name evidence="11" type="ORF">OYT1_ch0762</name>
</gene>
<dbReference type="GO" id="GO:0006424">
    <property type="term" value="P:glutamyl-tRNA aminoacylation"/>
    <property type="evidence" value="ECO:0007669"/>
    <property type="project" value="InterPro"/>
</dbReference>
<dbReference type="Proteomes" id="UP000033070">
    <property type="component" value="Chromosome"/>
</dbReference>
<feature type="domain" description="Glutamyl/glutaminyl-tRNA synthetase class Ib catalytic" evidence="10">
    <location>
        <begin position="8"/>
        <end position="111"/>
    </location>
</feature>
<reference evidence="11 12" key="1">
    <citation type="submission" date="2018-06" db="EMBL/GenBank/DDBJ databases">
        <title>OYT1 Genome Sequencing.</title>
        <authorList>
            <person name="Kato S."/>
            <person name="Itoh T."/>
            <person name="Ohkuma M."/>
        </authorList>
    </citation>
    <scope>NUCLEOTIDE SEQUENCE [LARGE SCALE GENOMIC DNA]</scope>
    <source>
        <strain evidence="11 12">OYT1</strain>
    </source>
</reference>
<dbReference type="EC" id="6.1.1.-" evidence="7"/>
<feature type="binding site" evidence="7">
    <location>
        <position position="126"/>
    </location>
    <ligand>
        <name>Zn(2+)</name>
        <dbReference type="ChEBI" id="CHEBI:29105"/>
    </ligand>
</feature>
<sequence>MTHSSNYRGRFAPSPTGLLHFGSLVAAVGSFLDAKHHHGIWLVRMEDLDTPRCVLGVADDILRTLEVFGLNSDEPVIYQSQRTAAYEDAMAKLQSRGVVYPCGCTRREIADSAVQGIEGYVYPGTCRSGMRPHPNPDVTTSHSTTPAHPQGAGRGCKADESATTTHSGQVAGYLPMGEGASAIRIPAWRVRTDRFPSPQRGEGLGERGGSFDDALQGLISQNLERDLGDFVVKRADGLFAYQLAVVVDDAAQGITHVVRGSDLLVSTPRQIWLQWLLGLTTPAYMHLPVAVNAAGEKLSKQTLAAPVDMAHPAETLWRVLAFLRQEPPTELAGDLPNLLSWAVQNWQPERLRGLKAMPALA</sequence>
<dbReference type="KEGG" id="fam:OYT1_ch0762"/>
<evidence type="ECO:0000313" key="11">
    <source>
        <dbReference type="EMBL" id="BBE50327.1"/>
    </source>
</evidence>
<dbReference type="InterPro" id="IPR022380">
    <property type="entry name" value="Glu-Q_tRNA(Asp)_Synthase"/>
</dbReference>
<dbReference type="InterPro" id="IPR049940">
    <property type="entry name" value="GluQ/Sye"/>
</dbReference>
<dbReference type="STRING" id="1188319.OYT1_01631"/>
<feature type="short sequence motif" description="'HIGH' region" evidence="7">
    <location>
        <begin position="13"/>
        <end position="23"/>
    </location>
</feature>
<dbReference type="GO" id="GO:0004818">
    <property type="term" value="F:glutamate-tRNA ligase activity"/>
    <property type="evidence" value="ECO:0007669"/>
    <property type="project" value="TreeGrafter"/>
</dbReference>
<keyword evidence="3 7" id="KW-0547">Nucleotide-binding</keyword>